<evidence type="ECO:0000259" key="1">
    <source>
        <dbReference type="PROSITE" id="PS51178"/>
    </source>
</evidence>
<dbReference type="InterPro" id="IPR007391">
    <property type="entry name" value="Vancomycin_resist_VanW"/>
</dbReference>
<dbReference type="InterPro" id="IPR005543">
    <property type="entry name" value="PASTA_dom"/>
</dbReference>
<gene>
    <name evidence="2" type="ORF">MNBD_ACTINO02-3205</name>
</gene>
<dbReference type="Gene3D" id="3.30.10.20">
    <property type="match status" value="1"/>
</dbReference>
<dbReference type="EMBL" id="UOEK01000509">
    <property type="protein sequence ID" value="VAW08936.1"/>
    <property type="molecule type" value="Genomic_DNA"/>
</dbReference>
<dbReference type="PROSITE" id="PS51178">
    <property type="entry name" value="PASTA"/>
    <property type="match status" value="1"/>
</dbReference>
<proteinExistence type="predicted"/>
<protein>
    <submittedName>
        <fullName evidence="2">Vancomycin B-type resistance protein VanW</fullName>
    </submittedName>
</protein>
<organism evidence="2">
    <name type="scientific">hydrothermal vent metagenome</name>
    <dbReference type="NCBI Taxonomy" id="652676"/>
    <lineage>
        <taxon>unclassified sequences</taxon>
        <taxon>metagenomes</taxon>
        <taxon>ecological metagenomes</taxon>
    </lineage>
</organism>
<sequence>MFAKLRNNLKITIPSLVLIPLLFVVADISSRNDEIARNVTIAGLDVGGLSPEDATTMVLEYQDELRNETMLITVKDTTFELDPKNVGLAINADEVVSAAMEQRRESGIVGQVFSWFGSLSSVRELDVGVTIDPALLDDQLDEWQQSAITTPAYDGGVIVTDGFAKPDYPRKGEGIERNEALRILTEVLTDPKTNTASLPTAEVTPSLTRSDIDKAVAEANLLIGGPVTLRSEEPPLELTITSQQLIDAFVSNVVTVGTPRIELGFDREKLAPLIEPLREAANSEPRDADWFIDEDAPVPEHDDATEGEKGIGFPVTLIPSRPATSLDIDLVVDAIAATASSDVRIGEFPFAEGAPADFTTADAEAMGEVALVSEFTTFHPAGQSRVTNIQLFAETVDGDKVWPGEEYSLNEAVGQRTVEKGFVSGGMILGGELVPDIGGGVSQFATTFYNASFFGCYEDVVHQPHSLYFSRYPEGREATISWPRPNLIIGNNSDTVLIIKTQYTATSITVQFYGNNGGYVCESEKSGRFNLTEPPIEYLADASVNPGEEHVKRNGSGGWSVTITRIITAPDGTVTTEKDTNTYRPRSKQIEVHPCNMPVEEGETPEECPLLVPSVVGMNLANAQAALSAAGFGFAIGDPITVGSTAENGIVQSQSAAGGSYLEGGAVVTLRLGVYTES</sequence>
<dbReference type="InterPro" id="IPR052913">
    <property type="entry name" value="Glycopeptide_resist_protein"/>
</dbReference>
<dbReference type="Pfam" id="PF03793">
    <property type="entry name" value="PASTA"/>
    <property type="match status" value="1"/>
</dbReference>
<reference evidence="2" key="1">
    <citation type="submission" date="2018-06" db="EMBL/GenBank/DDBJ databases">
        <authorList>
            <person name="Zhirakovskaya E."/>
        </authorList>
    </citation>
    <scope>NUCLEOTIDE SEQUENCE</scope>
</reference>
<dbReference type="Pfam" id="PF04294">
    <property type="entry name" value="VanW"/>
    <property type="match status" value="1"/>
</dbReference>
<dbReference type="PANTHER" id="PTHR35788:SF1">
    <property type="entry name" value="EXPORTED PROTEIN"/>
    <property type="match status" value="1"/>
</dbReference>
<feature type="domain" description="PASTA" evidence="1">
    <location>
        <begin position="604"/>
        <end position="674"/>
    </location>
</feature>
<name>A0A3B0TPE3_9ZZZZ</name>
<accession>A0A3B0TPE3</accession>
<dbReference type="AlphaFoldDB" id="A0A3B0TPE3"/>
<dbReference type="PANTHER" id="PTHR35788">
    <property type="entry name" value="EXPORTED PROTEIN-RELATED"/>
    <property type="match status" value="1"/>
</dbReference>
<evidence type="ECO:0000313" key="2">
    <source>
        <dbReference type="EMBL" id="VAW08936.1"/>
    </source>
</evidence>